<dbReference type="EMBL" id="BMOD01000009">
    <property type="protein sequence ID" value="GGJ39230.1"/>
    <property type="molecule type" value="Genomic_DNA"/>
</dbReference>
<name>A0ABQ2D0G8_9DEIO</name>
<dbReference type="Pfam" id="PF00672">
    <property type="entry name" value="HAMP"/>
    <property type="match status" value="1"/>
</dbReference>
<evidence type="ECO:0000256" key="3">
    <source>
        <dbReference type="PROSITE-ProRule" id="PRU00284"/>
    </source>
</evidence>
<dbReference type="InterPro" id="IPR004089">
    <property type="entry name" value="MCPsignal_dom"/>
</dbReference>
<dbReference type="Pfam" id="PF00015">
    <property type="entry name" value="MCPsignal"/>
    <property type="match status" value="1"/>
</dbReference>
<feature type="domain" description="HAMP" evidence="6">
    <location>
        <begin position="337"/>
        <end position="389"/>
    </location>
</feature>
<dbReference type="PROSITE" id="PS50111">
    <property type="entry name" value="CHEMOTAXIS_TRANSDUC_2"/>
    <property type="match status" value="1"/>
</dbReference>
<reference evidence="8" key="1">
    <citation type="journal article" date="2019" name="Int. J. Syst. Evol. Microbiol.">
        <title>The Global Catalogue of Microorganisms (GCM) 10K type strain sequencing project: providing services to taxonomists for standard genome sequencing and annotation.</title>
        <authorList>
            <consortium name="The Broad Institute Genomics Platform"/>
            <consortium name="The Broad Institute Genome Sequencing Center for Infectious Disease"/>
            <person name="Wu L."/>
            <person name="Ma J."/>
        </authorList>
    </citation>
    <scope>NUCLEOTIDE SEQUENCE [LARGE SCALE GENOMIC DNA]</scope>
    <source>
        <strain evidence="8">JCM 14370</strain>
    </source>
</reference>
<dbReference type="Gene3D" id="1.10.287.950">
    <property type="entry name" value="Methyl-accepting chemotaxis protein"/>
    <property type="match status" value="1"/>
</dbReference>
<keyword evidence="4" id="KW-0472">Membrane</keyword>
<gene>
    <name evidence="7" type="ORF">GCM10008938_26570</name>
</gene>
<dbReference type="RefSeq" id="WP_189003182.1">
    <property type="nucleotide sequence ID" value="NZ_BMOD01000009.1"/>
</dbReference>
<evidence type="ECO:0000256" key="2">
    <source>
        <dbReference type="ARBA" id="ARBA00029447"/>
    </source>
</evidence>
<dbReference type="SMART" id="SM00283">
    <property type="entry name" value="MA"/>
    <property type="match status" value="1"/>
</dbReference>
<evidence type="ECO:0000256" key="1">
    <source>
        <dbReference type="ARBA" id="ARBA00023224"/>
    </source>
</evidence>
<accession>A0ABQ2D0G8</accession>
<feature type="transmembrane region" description="Helical" evidence="4">
    <location>
        <begin position="12"/>
        <end position="33"/>
    </location>
</feature>
<dbReference type="SUPFAM" id="SSF158472">
    <property type="entry name" value="HAMP domain-like"/>
    <property type="match status" value="1"/>
</dbReference>
<dbReference type="SUPFAM" id="SSF58104">
    <property type="entry name" value="Methyl-accepting chemotaxis protein (MCP) signaling domain"/>
    <property type="match status" value="1"/>
</dbReference>
<comment type="caution">
    <text evidence="7">The sequence shown here is derived from an EMBL/GenBank/DDBJ whole genome shotgun (WGS) entry which is preliminary data.</text>
</comment>
<dbReference type="Gene3D" id="3.30.450.20">
    <property type="entry name" value="PAS domain"/>
    <property type="match status" value="1"/>
</dbReference>
<dbReference type="Proteomes" id="UP000632222">
    <property type="component" value="Unassembled WGS sequence"/>
</dbReference>
<comment type="similarity">
    <text evidence="2">Belongs to the methyl-accepting chemotaxis (MCP) protein family.</text>
</comment>
<evidence type="ECO:0000259" key="6">
    <source>
        <dbReference type="PROSITE" id="PS50885"/>
    </source>
</evidence>
<proteinExistence type="inferred from homology"/>
<keyword evidence="1 3" id="KW-0807">Transducer</keyword>
<dbReference type="CDD" id="cd06225">
    <property type="entry name" value="HAMP"/>
    <property type="match status" value="1"/>
</dbReference>
<sequence>MESFRTWSVFNKMTLLGLVCVAVVMVMVGWLLIRQTRTTFIDQGKKNIEQVAFDGIDKLDRNLFERYTDVQSFASTPAAKSMNPTTIGQLINATVNLYAPIYSLIVVADVRGKIIAVSSVDAKGNPAPRTSTLLGQNVSDQEWFKNTLNAGVQTNPVDLQDLHHDPLLRAAFGPDQDLAVSLSSPIRNNAGKVVGVWSNRFNWDVAIQIMNDIEKAGHQAGINSLKVGLVDHDGLTLHSPQDGDFLTNKLVTRMEVKADVDTEGAKDALSPSGDGPGLVGWYTSKGYANYPGMGWVMLAGQDLSDLNASSQNLVETVMVSCVVVVLLFMLLLYLIRVAIEQRVKTLAGAANALAMGNLTVTLPDYSRDEIGALRNAFERMVGHQSEMARVADQIASGNIGLNLTPQGEKDMLGNAFQRMLDHLRSLVREVQEAGHNLAAASMQLQAASAQQAASINEQSAAVTETSATVEEVRVSSDQAVDMANTVSENAQTAQQVAVAGSDATQAMIRDMQDIRKQVQDISAHILTLSESSQKISDIIEVVSDLADQSNLLALNAAIEAHRAGEHGRGFVIVAQEIRNLAEQSKTATSQVRTILSGIQRDTNAAVMATERGTRVVDTGTHSIKSLENTINDLSEAIEHAARSAQVIAGSVKQHSYGMEQIALAMQNIQTASEQNLQASESNQQAARHLSTWAARLKTVIDRYRLEP</sequence>
<organism evidence="7 8">
    <name type="scientific">Deinococcus roseus</name>
    <dbReference type="NCBI Taxonomy" id="392414"/>
    <lineage>
        <taxon>Bacteria</taxon>
        <taxon>Thermotogati</taxon>
        <taxon>Deinococcota</taxon>
        <taxon>Deinococci</taxon>
        <taxon>Deinococcales</taxon>
        <taxon>Deinococcaceae</taxon>
        <taxon>Deinococcus</taxon>
    </lineage>
</organism>
<dbReference type="PANTHER" id="PTHR32089:SF112">
    <property type="entry name" value="LYSOZYME-LIKE PROTEIN-RELATED"/>
    <property type="match status" value="1"/>
</dbReference>
<dbReference type="PANTHER" id="PTHR32089">
    <property type="entry name" value="METHYL-ACCEPTING CHEMOTAXIS PROTEIN MCPB"/>
    <property type="match status" value="1"/>
</dbReference>
<feature type="domain" description="Methyl-accepting transducer" evidence="5">
    <location>
        <begin position="433"/>
        <end position="669"/>
    </location>
</feature>
<dbReference type="SMART" id="SM00304">
    <property type="entry name" value="HAMP"/>
    <property type="match status" value="1"/>
</dbReference>
<evidence type="ECO:0000313" key="8">
    <source>
        <dbReference type="Proteomes" id="UP000632222"/>
    </source>
</evidence>
<dbReference type="PROSITE" id="PS50885">
    <property type="entry name" value="HAMP"/>
    <property type="match status" value="1"/>
</dbReference>
<keyword evidence="4" id="KW-0812">Transmembrane</keyword>
<evidence type="ECO:0000256" key="4">
    <source>
        <dbReference type="SAM" id="Phobius"/>
    </source>
</evidence>
<keyword evidence="8" id="KW-1185">Reference proteome</keyword>
<keyword evidence="4" id="KW-1133">Transmembrane helix</keyword>
<dbReference type="Gene3D" id="6.10.340.10">
    <property type="match status" value="1"/>
</dbReference>
<dbReference type="CDD" id="cd11386">
    <property type="entry name" value="MCP_signal"/>
    <property type="match status" value="1"/>
</dbReference>
<dbReference type="InterPro" id="IPR003660">
    <property type="entry name" value="HAMP_dom"/>
</dbReference>
<protein>
    <recommendedName>
        <fullName evidence="9">Chemotaxis protein</fullName>
    </recommendedName>
</protein>
<evidence type="ECO:0008006" key="9">
    <source>
        <dbReference type="Google" id="ProtNLM"/>
    </source>
</evidence>
<feature type="transmembrane region" description="Helical" evidence="4">
    <location>
        <begin position="317"/>
        <end position="335"/>
    </location>
</feature>
<evidence type="ECO:0000259" key="5">
    <source>
        <dbReference type="PROSITE" id="PS50111"/>
    </source>
</evidence>
<evidence type="ECO:0000313" key="7">
    <source>
        <dbReference type="EMBL" id="GGJ39230.1"/>
    </source>
</evidence>